<name>A0A1D8GLZ6_9FIRM</name>
<protein>
    <submittedName>
        <fullName evidence="6">Diguanylate cyclase</fullName>
    </submittedName>
</protein>
<dbReference type="Proteomes" id="UP000095743">
    <property type="component" value="Chromosome"/>
</dbReference>
<dbReference type="AlphaFoldDB" id="A0A1D8GLZ6"/>
<dbReference type="Pfam" id="PF08352">
    <property type="entry name" value="oligo_HPY"/>
    <property type="match status" value="1"/>
</dbReference>
<dbReference type="STRING" id="1424294.Gferi_21850"/>
<evidence type="ECO:0000313" key="7">
    <source>
        <dbReference type="Proteomes" id="UP000095743"/>
    </source>
</evidence>
<dbReference type="SMART" id="SM00382">
    <property type="entry name" value="AAA"/>
    <property type="match status" value="1"/>
</dbReference>
<keyword evidence="3" id="KW-0547">Nucleotide-binding</keyword>
<evidence type="ECO:0000259" key="5">
    <source>
        <dbReference type="PROSITE" id="PS50893"/>
    </source>
</evidence>
<dbReference type="Pfam" id="PF00005">
    <property type="entry name" value="ABC_tran"/>
    <property type="match status" value="1"/>
</dbReference>
<keyword evidence="4" id="KW-0067">ATP-binding</keyword>
<dbReference type="InterPro" id="IPR003593">
    <property type="entry name" value="AAA+_ATPase"/>
</dbReference>
<dbReference type="CDD" id="cd03257">
    <property type="entry name" value="ABC_NikE_OppD_transporters"/>
    <property type="match status" value="1"/>
</dbReference>
<dbReference type="RefSeq" id="WP_069980264.1">
    <property type="nucleotide sequence ID" value="NZ_CP017269.1"/>
</dbReference>
<evidence type="ECO:0000256" key="1">
    <source>
        <dbReference type="ARBA" id="ARBA00005417"/>
    </source>
</evidence>
<evidence type="ECO:0000256" key="2">
    <source>
        <dbReference type="ARBA" id="ARBA00022448"/>
    </source>
</evidence>
<feature type="domain" description="ABC transporter" evidence="5">
    <location>
        <begin position="5"/>
        <end position="245"/>
    </location>
</feature>
<dbReference type="InterPro" id="IPR050319">
    <property type="entry name" value="ABC_transp_ATP-bind"/>
</dbReference>
<keyword evidence="2" id="KW-0813">Transport</keyword>
<dbReference type="PANTHER" id="PTHR43776">
    <property type="entry name" value="TRANSPORT ATP-BINDING PROTEIN"/>
    <property type="match status" value="1"/>
</dbReference>
<dbReference type="GO" id="GO:0055085">
    <property type="term" value="P:transmembrane transport"/>
    <property type="evidence" value="ECO:0007669"/>
    <property type="project" value="UniProtKB-ARBA"/>
</dbReference>
<sequence length="256" mass="28750">MNAILRIDQVSKKFGLFSALKGVSFELYEGETFGLVGESGSGKSTLANIIIGIHPPTEGNIFLRDQAFWEKDRYCYKTPGNIQIVFQDPQSSLDPRMNIRQIVTEPLIPLPESIRKEKSSHENLCALLQSVGLQEQHLERYPHEFSGGQRQRIAIARALITSPDILLLDEPTSALDVSVQAQVLNLLKDLQKKRNLTYLFISHNMAVVRYMSDRVGVLYKGDMVEIESERNIFTAPNHPYTKKLIASVPDIANGVV</sequence>
<dbReference type="GO" id="GO:0005524">
    <property type="term" value="F:ATP binding"/>
    <property type="evidence" value="ECO:0007669"/>
    <property type="project" value="UniProtKB-KW"/>
</dbReference>
<dbReference type="OrthoDB" id="9806285at2"/>
<reference evidence="6 7" key="1">
    <citation type="submission" date="2016-09" db="EMBL/GenBank/DDBJ databases">
        <title>Genomic analysis reveals versatility of anaerobic energy metabolism of Geosporobacter ferrireducens IRF9 of phylum Firmicutes.</title>
        <authorList>
            <person name="Kim S.-J."/>
        </authorList>
    </citation>
    <scope>NUCLEOTIDE SEQUENCE [LARGE SCALE GENOMIC DNA]</scope>
    <source>
        <strain evidence="6 7">IRF9</strain>
    </source>
</reference>
<dbReference type="InterPro" id="IPR003439">
    <property type="entry name" value="ABC_transporter-like_ATP-bd"/>
</dbReference>
<gene>
    <name evidence="6" type="ORF">Gferi_21850</name>
</gene>
<dbReference type="PROSITE" id="PS50893">
    <property type="entry name" value="ABC_TRANSPORTER_2"/>
    <property type="match status" value="1"/>
</dbReference>
<dbReference type="GO" id="GO:0015833">
    <property type="term" value="P:peptide transport"/>
    <property type="evidence" value="ECO:0007669"/>
    <property type="project" value="InterPro"/>
</dbReference>
<comment type="similarity">
    <text evidence="1">Belongs to the ABC transporter superfamily.</text>
</comment>
<accession>A0A1D8GLZ6</accession>
<dbReference type="InterPro" id="IPR013563">
    <property type="entry name" value="Oligopep_ABC_C"/>
</dbReference>
<dbReference type="KEGG" id="gfe:Gferi_21850"/>
<evidence type="ECO:0000256" key="3">
    <source>
        <dbReference type="ARBA" id="ARBA00022741"/>
    </source>
</evidence>
<keyword evidence="7" id="KW-1185">Reference proteome</keyword>
<evidence type="ECO:0000313" key="6">
    <source>
        <dbReference type="EMBL" id="AOT71948.1"/>
    </source>
</evidence>
<dbReference type="PANTHER" id="PTHR43776:SF7">
    <property type="entry name" value="D,D-DIPEPTIDE TRANSPORT ATP-BINDING PROTEIN DDPF-RELATED"/>
    <property type="match status" value="1"/>
</dbReference>
<organism evidence="6 7">
    <name type="scientific">Geosporobacter ferrireducens</name>
    <dbReference type="NCBI Taxonomy" id="1424294"/>
    <lineage>
        <taxon>Bacteria</taxon>
        <taxon>Bacillati</taxon>
        <taxon>Bacillota</taxon>
        <taxon>Clostridia</taxon>
        <taxon>Peptostreptococcales</taxon>
        <taxon>Thermotaleaceae</taxon>
        <taxon>Geosporobacter</taxon>
    </lineage>
</organism>
<dbReference type="EMBL" id="CP017269">
    <property type="protein sequence ID" value="AOT71948.1"/>
    <property type="molecule type" value="Genomic_DNA"/>
</dbReference>
<dbReference type="InterPro" id="IPR017871">
    <property type="entry name" value="ABC_transporter-like_CS"/>
</dbReference>
<evidence type="ECO:0000256" key="4">
    <source>
        <dbReference type="ARBA" id="ARBA00022840"/>
    </source>
</evidence>
<dbReference type="Gene3D" id="3.40.50.300">
    <property type="entry name" value="P-loop containing nucleotide triphosphate hydrolases"/>
    <property type="match status" value="1"/>
</dbReference>
<dbReference type="InterPro" id="IPR027417">
    <property type="entry name" value="P-loop_NTPase"/>
</dbReference>
<dbReference type="PROSITE" id="PS00211">
    <property type="entry name" value="ABC_TRANSPORTER_1"/>
    <property type="match status" value="1"/>
</dbReference>
<dbReference type="GO" id="GO:0016887">
    <property type="term" value="F:ATP hydrolysis activity"/>
    <property type="evidence" value="ECO:0007669"/>
    <property type="project" value="InterPro"/>
</dbReference>
<dbReference type="SUPFAM" id="SSF52540">
    <property type="entry name" value="P-loop containing nucleoside triphosphate hydrolases"/>
    <property type="match status" value="1"/>
</dbReference>
<proteinExistence type="inferred from homology"/>